<dbReference type="EMBL" id="KY229235">
    <property type="protein sequence ID" value="AQQ75546.1"/>
    <property type="molecule type" value="Genomic_DNA"/>
</dbReference>
<protein>
    <submittedName>
        <fullName evidence="1">Uncharacterized protein</fullName>
    </submittedName>
</protein>
<accession>A0A1S5Y358</accession>
<evidence type="ECO:0000313" key="1">
    <source>
        <dbReference type="EMBL" id="AQQ75546.1"/>
    </source>
</evidence>
<proteinExistence type="predicted"/>
<sequence length="555" mass="65353">MNPSLFLLEILKQIYKRRIYVSDPSEAPRGVILYRGERGGIFYYPSDLLRPRNEVEEEAGIRPKEQEQEEIMEPPIWEDLLNKFREMKERGVAATLEEQFYFGFFENTINTPEGAIKVPFFTLDWRVRKEIERERKKYLEEKGELLTEPVPWSKIMEVAEKAISEELGISGLGRAWTIWRMWMSNGYKYYSPQIEKAIVKFRNRKIPYRVLQYRIDNLPEEQQKLIREGWKIIEQTSLDELLKYKYLVESFLRKYFGEKFYLYRGISAVEKTMSDLSQFARGDRNPKKARLYGVFSSFTTNRRIAEEFSRGGVVRVLVTPEMCWGAYFSASAGFLREQEIIVELPDGGLEGEFTEWKGEQSRYELAYKLFEKMKAHPIYAVTEVFSFVNTVMSALRWDLYALDELIDDDAKEGVREIIDFQSLANEVRKYIREGLQISKTAFEGGYPKPTVIEEAESWLQTNLISKEDLSLVHHTIKKLKDWILDIESEYEALDEEYGEIMKSLRQLGVKQSAKDIFFETLKDIHEHMRYYKNKINEYVTKLEELIEGVKGGEEG</sequence>
<gene>
    <name evidence="1" type="ORF">JDFR1000234_71</name>
</gene>
<organism evidence="1">
    <name type="scientific">uncultured archaeal virus</name>
    <dbReference type="NCBI Taxonomy" id="1960247"/>
    <lineage>
        <taxon>Viruses</taxon>
        <taxon>environmental samples</taxon>
    </lineage>
</organism>
<name>A0A1S5Y358_9VIRU</name>
<dbReference type="Gene3D" id="3.90.176.10">
    <property type="entry name" value="Toxin ADP-ribosyltransferase, Chain A, domain 1"/>
    <property type="match status" value="1"/>
</dbReference>
<reference evidence="1" key="1">
    <citation type="journal article" date="2017" name="MBio">
        <title>Viruses in the Oceanic Basement.</title>
        <authorList>
            <person name="Nigro O.D."/>
            <person name="Jungbluth S.P."/>
            <person name="Steward G.F."/>
            <person name="Rappe M.S."/>
        </authorList>
    </citation>
    <scope>NUCLEOTIDE SEQUENCE</scope>
    <source>
        <strain evidence="1">JdFR1000234</strain>
    </source>
</reference>